<evidence type="ECO:0000313" key="1">
    <source>
        <dbReference type="EMBL" id="GFJ89018.1"/>
    </source>
</evidence>
<dbReference type="EMBL" id="BLPG01000001">
    <property type="protein sequence ID" value="GFJ89018.1"/>
    <property type="molecule type" value="Genomic_DNA"/>
</dbReference>
<organism evidence="1 2">
    <name type="scientific">Phytohabitans rumicis</name>
    <dbReference type="NCBI Taxonomy" id="1076125"/>
    <lineage>
        <taxon>Bacteria</taxon>
        <taxon>Bacillati</taxon>
        <taxon>Actinomycetota</taxon>
        <taxon>Actinomycetes</taxon>
        <taxon>Micromonosporales</taxon>
        <taxon>Micromonosporaceae</taxon>
    </lineage>
</organism>
<reference evidence="1 2" key="1">
    <citation type="submission" date="2020-03" db="EMBL/GenBank/DDBJ databases">
        <title>Whole genome shotgun sequence of Phytohabitans rumicis NBRC 108638.</title>
        <authorList>
            <person name="Komaki H."/>
            <person name="Tamura T."/>
        </authorList>
    </citation>
    <scope>NUCLEOTIDE SEQUENCE [LARGE SCALE GENOMIC DNA]</scope>
    <source>
        <strain evidence="1 2">NBRC 108638</strain>
    </source>
</reference>
<dbReference type="SUPFAM" id="SSF52540">
    <property type="entry name" value="P-loop containing nucleoside triphosphate hydrolases"/>
    <property type="match status" value="1"/>
</dbReference>
<dbReference type="Proteomes" id="UP000482960">
    <property type="component" value="Unassembled WGS sequence"/>
</dbReference>
<sequence>MGDGFDVQLTGLEHLLLAGRRLRLPALEARMRAACLLIALGLGEIADRPVRTYSAGMRDRLDLALSLIGGGSRLSLHPADDEDYAVVAMILADVTGAEPARADGRFSVVLNDPAVLWTVIATLIDWDVPIKDLRVDQGHTVADQRSNHDRMPLIGEERGRRYAVPSTASPGRALSA</sequence>
<proteinExistence type="predicted"/>
<comment type="caution">
    <text evidence="1">The sequence shown here is derived from an EMBL/GenBank/DDBJ whole genome shotgun (WGS) entry which is preliminary data.</text>
</comment>
<dbReference type="Gene3D" id="3.40.50.300">
    <property type="entry name" value="P-loop containing nucleotide triphosphate hydrolases"/>
    <property type="match status" value="1"/>
</dbReference>
<name>A0A6V8L247_9ACTN</name>
<dbReference type="InterPro" id="IPR027417">
    <property type="entry name" value="P-loop_NTPase"/>
</dbReference>
<evidence type="ECO:0000313" key="2">
    <source>
        <dbReference type="Proteomes" id="UP000482960"/>
    </source>
</evidence>
<dbReference type="RefSeq" id="WP_173076599.1">
    <property type="nucleotide sequence ID" value="NZ_BAABJB010000014.1"/>
</dbReference>
<accession>A0A6V8L247</accession>
<protein>
    <submittedName>
        <fullName evidence="1">Uncharacterized protein</fullName>
    </submittedName>
</protein>
<dbReference type="AlphaFoldDB" id="A0A6V8L247"/>
<keyword evidence="2" id="KW-1185">Reference proteome</keyword>
<gene>
    <name evidence="1" type="ORF">Prum_026600</name>
</gene>
<reference evidence="1 2" key="2">
    <citation type="submission" date="2020-03" db="EMBL/GenBank/DDBJ databases">
        <authorList>
            <person name="Ichikawa N."/>
            <person name="Kimura A."/>
            <person name="Kitahashi Y."/>
            <person name="Uohara A."/>
        </authorList>
    </citation>
    <scope>NUCLEOTIDE SEQUENCE [LARGE SCALE GENOMIC DNA]</scope>
    <source>
        <strain evidence="1 2">NBRC 108638</strain>
    </source>
</reference>